<dbReference type="AlphaFoldDB" id="A0A8T2NRC5"/>
<protein>
    <submittedName>
        <fullName evidence="1">Uncharacterized protein</fullName>
    </submittedName>
</protein>
<dbReference type="Proteomes" id="UP000824540">
    <property type="component" value="Unassembled WGS sequence"/>
</dbReference>
<keyword evidence="2" id="KW-1185">Reference proteome</keyword>
<organism evidence="1 2">
    <name type="scientific">Albula glossodonta</name>
    <name type="common">roundjaw bonefish</name>
    <dbReference type="NCBI Taxonomy" id="121402"/>
    <lineage>
        <taxon>Eukaryota</taxon>
        <taxon>Metazoa</taxon>
        <taxon>Chordata</taxon>
        <taxon>Craniata</taxon>
        <taxon>Vertebrata</taxon>
        <taxon>Euteleostomi</taxon>
        <taxon>Actinopterygii</taxon>
        <taxon>Neopterygii</taxon>
        <taxon>Teleostei</taxon>
        <taxon>Albuliformes</taxon>
        <taxon>Albulidae</taxon>
        <taxon>Albula</taxon>
    </lineage>
</organism>
<comment type="caution">
    <text evidence="1">The sequence shown here is derived from an EMBL/GenBank/DDBJ whole genome shotgun (WGS) entry which is preliminary data.</text>
</comment>
<gene>
    <name evidence="1" type="ORF">JZ751_024287</name>
</gene>
<evidence type="ECO:0000313" key="2">
    <source>
        <dbReference type="Proteomes" id="UP000824540"/>
    </source>
</evidence>
<sequence length="165" mass="17636">GTVQRLIQGQTCVVGHGNAGLNQRLIQGQTCVVGHGNAGLNQRLIQGQTCVVGHGNAGLNQRLIQGQTCVVGHGNAGLNQRLIQGQACVVGHGNAGLNCMRLMIYSPSLHNKTEGHSKEKEHAATLWYQDGKVTAGTLKKMIFPPFINLTSCIQITKNSELCFKL</sequence>
<feature type="non-terminal residue" evidence="1">
    <location>
        <position position="165"/>
    </location>
</feature>
<evidence type="ECO:0000313" key="1">
    <source>
        <dbReference type="EMBL" id="KAG9338897.1"/>
    </source>
</evidence>
<name>A0A8T2NRC5_9TELE</name>
<reference evidence="1" key="1">
    <citation type="thesis" date="2021" institute="BYU ScholarsArchive" country="Provo, UT, USA">
        <title>Applications of and Algorithms for Genome Assembly and Genomic Analyses with an Emphasis on Marine Teleosts.</title>
        <authorList>
            <person name="Pickett B.D."/>
        </authorList>
    </citation>
    <scope>NUCLEOTIDE SEQUENCE</scope>
    <source>
        <strain evidence="1">HI-2016</strain>
    </source>
</reference>
<proteinExistence type="predicted"/>
<accession>A0A8T2NRC5</accession>
<dbReference type="EMBL" id="JAFBMS010000060">
    <property type="protein sequence ID" value="KAG9338897.1"/>
    <property type="molecule type" value="Genomic_DNA"/>
</dbReference>